<proteinExistence type="predicted"/>
<evidence type="ECO:0000256" key="1">
    <source>
        <dbReference type="SAM" id="SignalP"/>
    </source>
</evidence>
<dbReference type="HOGENOM" id="CLU_1394821_0_0_10"/>
<name>E4RTZ2_LEAB4</name>
<gene>
    <name evidence="2" type="ordered locus">Lbys_3038</name>
</gene>
<dbReference type="AlphaFoldDB" id="E4RTZ2"/>
<evidence type="ECO:0000313" key="3">
    <source>
        <dbReference type="Proteomes" id="UP000007435"/>
    </source>
</evidence>
<feature type="chain" id="PRO_5003188124" description="Auto-transporter adhesin head GIN domain-containing protein" evidence="1">
    <location>
        <begin position="20"/>
        <end position="195"/>
    </location>
</feature>
<dbReference type="KEGG" id="lby:Lbys_3038"/>
<reference evidence="2 3" key="2">
    <citation type="journal article" date="2011" name="Stand. Genomic Sci.">
        <title>Complete genome sequence of Leadbetterella byssophila type strain (4M15).</title>
        <authorList>
            <person name="Abt B."/>
            <person name="Teshima H."/>
            <person name="Lucas S."/>
            <person name="Lapidus A."/>
            <person name="Del Rio T.G."/>
            <person name="Nolan M."/>
            <person name="Tice H."/>
            <person name="Cheng J.F."/>
            <person name="Pitluck S."/>
            <person name="Liolios K."/>
            <person name="Pagani I."/>
            <person name="Ivanova N."/>
            <person name="Mavromatis K."/>
            <person name="Pati A."/>
            <person name="Tapia R."/>
            <person name="Han C."/>
            <person name="Goodwin L."/>
            <person name="Chen A."/>
            <person name="Palaniappan K."/>
            <person name="Land M."/>
            <person name="Hauser L."/>
            <person name="Chang Y.J."/>
            <person name="Jeffries C.D."/>
            <person name="Rohde M."/>
            <person name="Goker M."/>
            <person name="Tindall B.J."/>
            <person name="Detter J.C."/>
            <person name="Woyke T."/>
            <person name="Bristow J."/>
            <person name="Eisen J.A."/>
            <person name="Markowitz V."/>
            <person name="Hugenholtz P."/>
            <person name="Klenk H.P."/>
            <person name="Kyrpides N.C."/>
        </authorList>
    </citation>
    <scope>NUCLEOTIDE SEQUENCE [LARGE SCALE GENOMIC DNA]</scope>
    <source>
        <strain evidence="3">DSM 17132 / JCM 16389 / KACC 11308 / NBRC 106382 / 4M15</strain>
    </source>
</reference>
<protein>
    <recommendedName>
        <fullName evidence="4">Auto-transporter adhesin head GIN domain-containing protein</fullName>
    </recommendedName>
</protein>
<keyword evidence="3" id="KW-1185">Reference proteome</keyword>
<organism evidence="2 3">
    <name type="scientific">Leadbetterella byssophila (strain DSM 17132 / JCM 16389 / KACC 11308 / NBRC 106382 / 4M15)</name>
    <dbReference type="NCBI Taxonomy" id="649349"/>
    <lineage>
        <taxon>Bacteria</taxon>
        <taxon>Pseudomonadati</taxon>
        <taxon>Bacteroidota</taxon>
        <taxon>Cytophagia</taxon>
        <taxon>Cytophagales</taxon>
        <taxon>Leadbetterellaceae</taxon>
        <taxon>Leadbetterella</taxon>
    </lineage>
</organism>
<reference key="1">
    <citation type="submission" date="2010-11" db="EMBL/GenBank/DDBJ databases">
        <title>The complete genome of Leadbetterella byssophila DSM 17132.</title>
        <authorList>
            <consortium name="US DOE Joint Genome Institute (JGI-PGF)"/>
            <person name="Lucas S."/>
            <person name="Copeland A."/>
            <person name="Lapidus A."/>
            <person name="Glavina del Rio T."/>
            <person name="Dalin E."/>
            <person name="Tice H."/>
            <person name="Bruce D."/>
            <person name="Goodwin L."/>
            <person name="Pitluck S."/>
            <person name="Kyrpides N."/>
            <person name="Mavromatis K."/>
            <person name="Ivanova N."/>
            <person name="Teshima H."/>
            <person name="Brettin T."/>
            <person name="Detter J.C."/>
            <person name="Han C."/>
            <person name="Tapia R."/>
            <person name="Land M."/>
            <person name="Hauser L."/>
            <person name="Markowitz V."/>
            <person name="Cheng J.-F."/>
            <person name="Hugenholtz P."/>
            <person name="Woyke T."/>
            <person name="Wu D."/>
            <person name="Tindall B."/>
            <person name="Pomrenke H.G."/>
            <person name="Brambilla E."/>
            <person name="Klenk H.-P."/>
            <person name="Eisen J.A."/>
        </authorList>
    </citation>
    <scope>NUCLEOTIDE SEQUENCE [LARGE SCALE GENOMIC DNA]</scope>
    <source>
        <strain>DSM 17132</strain>
    </source>
</reference>
<feature type="signal peptide" evidence="1">
    <location>
        <begin position="1"/>
        <end position="19"/>
    </location>
</feature>
<sequence length="195" mass="21306">MKKLLFTTLLTLFTISLFAQQNGKDEFSGIYTFKNAPLQSVEITKENNTLFAYANEVGKLELSSTSLADVYVQSEHQATIKFVRDKTSGQVIGLLLSVQGEDYESEKLGAGLEDYEGTYQLDNLGAEGKLTVRLNKGILELESSLGITELARAEKKDAFNLVAASGMVQFKRAADGKIRGIAVDYAGNSYVGEKL</sequence>
<dbReference type="EMBL" id="CP002305">
    <property type="protein sequence ID" value="ADQ18700.1"/>
    <property type="molecule type" value="Genomic_DNA"/>
</dbReference>
<dbReference type="Proteomes" id="UP000007435">
    <property type="component" value="Chromosome"/>
</dbReference>
<evidence type="ECO:0008006" key="4">
    <source>
        <dbReference type="Google" id="ProtNLM"/>
    </source>
</evidence>
<dbReference type="RefSeq" id="WP_013409732.1">
    <property type="nucleotide sequence ID" value="NC_014655.1"/>
</dbReference>
<accession>E4RTZ2</accession>
<keyword evidence="1" id="KW-0732">Signal</keyword>
<evidence type="ECO:0000313" key="2">
    <source>
        <dbReference type="EMBL" id="ADQ18700.1"/>
    </source>
</evidence>